<dbReference type="Gene3D" id="1.10.340.30">
    <property type="entry name" value="Hypothetical protein, domain 2"/>
    <property type="match status" value="1"/>
</dbReference>
<dbReference type="InterPro" id="IPR010316">
    <property type="entry name" value="AlkA_N"/>
</dbReference>
<evidence type="ECO:0000256" key="9">
    <source>
        <dbReference type="ARBA" id="ARBA00023204"/>
    </source>
</evidence>
<evidence type="ECO:0000256" key="2">
    <source>
        <dbReference type="ARBA" id="ARBA00001947"/>
    </source>
</evidence>
<feature type="domain" description="HTH araC/xylS-type" evidence="10">
    <location>
        <begin position="64"/>
        <end position="162"/>
    </location>
</feature>
<dbReference type="GO" id="GO:0032993">
    <property type="term" value="C:protein-DNA complex"/>
    <property type="evidence" value="ECO:0007669"/>
    <property type="project" value="TreeGrafter"/>
</dbReference>
<keyword evidence="7" id="KW-0010">Activator</keyword>
<evidence type="ECO:0000313" key="11">
    <source>
        <dbReference type="EMBL" id="QDU65484.1"/>
    </source>
</evidence>
<dbReference type="SUPFAM" id="SSF55945">
    <property type="entry name" value="TATA-box binding protein-like"/>
    <property type="match status" value="1"/>
</dbReference>
<dbReference type="GO" id="GO:0008270">
    <property type="term" value="F:zinc ion binding"/>
    <property type="evidence" value="ECO:0007669"/>
    <property type="project" value="InterPro"/>
</dbReference>
<dbReference type="GO" id="GO:0043916">
    <property type="term" value="F:DNA-7-methylguanine glycosylase activity"/>
    <property type="evidence" value="ECO:0007669"/>
    <property type="project" value="TreeGrafter"/>
</dbReference>
<dbReference type="CDD" id="cd00056">
    <property type="entry name" value="ENDO3c"/>
    <property type="match status" value="1"/>
</dbReference>
<evidence type="ECO:0000256" key="8">
    <source>
        <dbReference type="ARBA" id="ARBA00023163"/>
    </source>
</evidence>
<keyword evidence="5" id="KW-0227">DNA damage</keyword>
<dbReference type="GO" id="GO:0003700">
    <property type="term" value="F:DNA-binding transcription factor activity"/>
    <property type="evidence" value="ECO:0007669"/>
    <property type="project" value="InterPro"/>
</dbReference>
<dbReference type="Pfam" id="PF00730">
    <property type="entry name" value="HhH-GPD"/>
    <property type="match status" value="1"/>
</dbReference>
<dbReference type="Gene3D" id="1.10.1670.10">
    <property type="entry name" value="Helix-hairpin-Helix base-excision DNA repair enzymes (C-terminal)"/>
    <property type="match status" value="1"/>
</dbReference>
<evidence type="ECO:0000256" key="7">
    <source>
        <dbReference type="ARBA" id="ARBA00023159"/>
    </source>
</evidence>
<evidence type="ECO:0000259" key="10">
    <source>
        <dbReference type="PROSITE" id="PS01124"/>
    </source>
</evidence>
<dbReference type="InterPro" id="IPR051912">
    <property type="entry name" value="Alkylbase_DNA_Glycosylase/TA"/>
</dbReference>
<dbReference type="GO" id="GO:0043565">
    <property type="term" value="F:sequence-specific DNA binding"/>
    <property type="evidence" value="ECO:0007669"/>
    <property type="project" value="InterPro"/>
</dbReference>
<dbReference type="GO" id="GO:0005737">
    <property type="term" value="C:cytoplasm"/>
    <property type="evidence" value="ECO:0007669"/>
    <property type="project" value="TreeGrafter"/>
</dbReference>
<dbReference type="InterPro" id="IPR009057">
    <property type="entry name" value="Homeodomain-like_sf"/>
</dbReference>
<keyword evidence="9" id="KW-0234">DNA repair</keyword>
<proteinExistence type="predicted"/>
<dbReference type="InterPro" id="IPR023170">
    <property type="entry name" value="HhH_base_excis_C"/>
</dbReference>
<dbReference type="Pfam" id="PF06029">
    <property type="entry name" value="AlkA_N"/>
    <property type="match status" value="1"/>
</dbReference>
<dbReference type="GO" id="GO:0032131">
    <property type="term" value="F:alkylated DNA binding"/>
    <property type="evidence" value="ECO:0007669"/>
    <property type="project" value="TreeGrafter"/>
</dbReference>
<keyword evidence="6" id="KW-0805">Transcription regulation</keyword>
<comment type="cofactor">
    <cofactor evidence="2">
        <name>Zn(2+)</name>
        <dbReference type="ChEBI" id="CHEBI:29105"/>
    </cofactor>
</comment>
<evidence type="ECO:0000256" key="3">
    <source>
        <dbReference type="ARBA" id="ARBA00012000"/>
    </source>
</evidence>
<dbReference type="SUPFAM" id="SSF48150">
    <property type="entry name" value="DNA-glycosylase"/>
    <property type="match status" value="1"/>
</dbReference>
<dbReference type="InterPro" id="IPR011257">
    <property type="entry name" value="DNA_glycosylase"/>
</dbReference>
<gene>
    <name evidence="11" type="primary">alkA_2</name>
    <name evidence="11" type="ORF">Pla133_05490</name>
</gene>
<keyword evidence="11" id="KW-0378">Hydrolase</keyword>
<dbReference type="RefSeq" id="WP_145062120.1">
    <property type="nucleotide sequence ID" value="NZ_CP036287.1"/>
</dbReference>
<dbReference type="SMART" id="SM00342">
    <property type="entry name" value="HTH_ARAC"/>
    <property type="match status" value="1"/>
</dbReference>
<dbReference type="KEGG" id="pbap:Pla133_05490"/>
<dbReference type="InterPro" id="IPR018060">
    <property type="entry name" value="HTH_AraC"/>
</dbReference>
<keyword evidence="11" id="KW-0326">Glycosidase</keyword>
<dbReference type="GO" id="GO:0008725">
    <property type="term" value="F:DNA-3-methyladenine glycosylase activity"/>
    <property type="evidence" value="ECO:0007669"/>
    <property type="project" value="TreeGrafter"/>
</dbReference>
<dbReference type="Proteomes" id="UP000316921">
    <property type="component" value="Chromosome"/>
</dbReference>
<protein>
    <recommendedName>
        <fullName evidence="3">DNA-3-methyladenine glycosylase II</fullName>
        <ecNumber evidence="3">3.2.2.21</ecNumber>
    </recommendedName>
</protein>
<dbReference type="SMART" id="SM01009">
    <property type="entry name" value="AlkA_N"/>
    <property type="match status" value="1"/>
</dbReference>
<comment type="catalytic activity">
    <reaction evidence="1">
        <text>Hydrolysis of alkylated DNA, releasing 3-methyladenine, 3-methylguanine, 7-methylguanine and 7-methyladenine.</text>
        <dbReference type="EC" id="3.2.2.21"/>
    </reaction>
</comment>
<evidence type="ECO:0000256" key="4">
    <source>
        <dbReference type="ARBA" id="ARBA00022603"/>
    </source>
</evidence>
<dbReference type="GO" id="GO:0006307">
    <property type="term" value="P:DNA alkylation repair"/>
    <property type="evidence" value="ECO:0007669"/>
    <property type="project" value="TreeGrafter"/>
</dbReference>
<reference evidence="11 12" key="1">
    <citation type="submission" date="2019-02" db="EMBL/GenBank/DDBJ databases">
        <title>Deep-cultivation of Planctomycetes and their phenomic and genomic characterization uncovers novel biology.</title>
        <authorList>
            <person name="Wiegand S."/>
            <person name="Jogler M."/>
            <person name="Boedeker C."/>
            <person name="Pinto D."/>
            <person name="Vollmers J."/>
            <person name="Rivas-Marin E."/>
            <person name="Kohn T."/>
            <person name="Peeters S.H."/>
            <person name="Heuer A."/>
            <person name="Rast P."/>
            <person name="Oberbeckmann S."/>
            <person name="Bunk B."/>
            <person name="Jeske O."/>
            <person name="Meyerdierks A."/>
            <person name="Storesund J.E."/>
            <person name="Kallscheuer N."/>
            <person name="Luecker S."/>
            <person name="Lage O.M."/>
            <person name="Pohl T."/>
            <person name="Merkel B.J."/>
            <person name="Hornburger P."/>
            <person name="Mueller R.-W."/>
            <person name="Bruemmer F."/>
            <person name="Labrenz M."/>
            <person name="Spormann A.M."/>
            <person name="Op den Camp H."/>
            <person name="Overmann J."/>
            <person name="Amann R."/>
            <person name="Jetten M.S.M."/>
            <person name="Mascher T."/>
            <person name="Medema M.H."/>
            <person name="Devos D.P."/>
            <person name="Kaster A.-K."/>
            <person name="Ovreas L."/>
            <person name="Rohde M."/>
            <person name="Galperin M.Y."/>
            <person name="Jogler C."/>
        </authorList>
    </citation>
    <scope>NUCLEOTIDE SEQUENCE [LARGE SCALE GENOMIC DNA]</scope>
    <source>
        <strain evidence="11 12">Pla133</strain>
    </source>
</reference>
<dbReference type="Pfam" id="PF02805">
    <property type="entry name" value="Ada_Zn_binding"/>
    <property type="match status" value="1"/>
</dbReference>
<keyword evidence="4" id="KW-0808">Transferase</keyword>
<dbReference type="Pfam" id="PF12833">
    <property type="entry name" value="HTH_18"/>
    <property type="match status" value="1"/>
</dbReference>
<keyword evidence="8" id="KW-0804">Transcription</keyword>
<name>A0A518BES1_9BACT</name>
<dbReference type="GO" id="GO:0032259">
    <property type="term" value="P:methylation"/>
    <property type="evidence" value="ECO:0007669"/>
    <property type="project" value="UniProtKB-KW"/>
</dbReference>
<dbReference type="SUPFAM" id="SSF46689">
    <property type="entry name" value="Homeodomain-like"/>
    <property type="match status" value="2"/>
</dbReference>
<dbReference type="SMART" id="SM00478">
    <property type="entry name" value="ENDO3c"/>
    <property type="match status" value="1"/>
</dbReference>
<dbReference type="AlphaFoldDB" id="A0A518BES1"/>
<accession>A0A518BES1</accession>
<dbReference type="PANTHER" id="PTHR43003:SF13">
    <property type="entry name" value="DNA-3-METHYLADENINE GLYCOSYLASE 2"/>
    <property type="match status" value="1"/>
</dbReference>
<dbReference type="PROSITE" id="PS01124">
    <property type="entry name" value="HTH_ARAC_FAMILY_2"/>
    <property type="match status" value="1"/>
</dbReference>
<dbReference type="InterPro" id="IPR035451">
    <property type="entry name" value="Ada-like_dom_sf"/>
</dbReference>
<dbReference type="Gene3D" id="3.40.10.10">
    <property type="entry name" value="DNA Methylphosphotriester Repair Domain"/>
    <property type="match status" value="1"/>
</dbReference>
<dbReference type="EC" id="3.2.2.21" evidence="3"/>
<dbReference type="GO" id="GO:0006285">
    <property type="term" value="P:base-excision repair, AP site formation"/>
    <property type="evidence" value="ECO:0007669"/>
    <property type="project" value="TreeGrafter"/>
</dbReference>
<dbReference type="SUPFAM" id="SSF57884">
    <property type="entry name" value="Ada DNA repair protein, N-terminal domain (N-Ada 10)"/>
    <property type="match status" value="1"/>
</dbReference>
<dbReference type="InterPro" id="IPR004026">
    <property type="entry name" value="Ada_DNA_repair_Zn-bd"/>
</dbReference>
<organism evidence="11 12">
    <name type="scientific">Engelhardtia mirabilis</name>
    <dbReference type="NCBI Taxonomy" id="2528011"/>
    <lineage>
        <taxon>Bacteria</taxon>
        <taxon>Pseudomonadati</taxon>
        <taxon>Planctomycetota</taxon>
        <taxon>Planctomycetia</taxon>
        <taxon>Planctomycetia incertae sedis</taxon>
        <taxon>Engelhardtia</taxon>
    </lineage>
</organism>
<dbReference type="EMBL" id="CP036287">
    <property type="protein sequence ID" value="QDU65484.1"/>
    <property type="molecule type" value="Genomic_DNA"/>
</dbReference>
<dbReference type="InterPro" id="IPR037046">
    <property type="entry name" value="AlkA_N_sf"/>
</dbReference>
<evidence type="ECO:0000256" key="1">
    <source>
        <dbReference type="ARBA" id="ARBA00000086"/>
    </source>
</evidence>
<keyword evidence="12" id="KW-1185">Reference proteome</keyword>
<dbReference type="InterPro" id="IPR003265">
    <property type="entry name" value="HhH-GPD_domain"/>
</dbReference>
<evidence type="ECO:0000313" key="12">
    <source>
        <dbReference type="Proteomes" id="UP000316921"/>
    </source>
</evidence>
<dbReference type="Gene3D" id="1.10.10.60">
    <property type="entry name" value="Homeodomain-like"/>
    <property type="match status" value="1"/>
</dbReference>
<dbReference type="PANTHER" id="PTHR43003">
    <property type="entry name" value="DNA-3-METHYLADENINE GLYCOSYLASE"/>
    <property type="match status" value="1"/>
</dbReference>
<sequence length="470" mass="50413">MALQGVTTTGIYCRAECAARPKRQNVRGLRSAAEGLAAGFRPCLVCRPDRLPNLGPKAPAVEVAQALRLIAQGFLDSATTDQLAARVGYSPRQLARLFAEHVGASPDFLARAQRAHLARRLLDESDLTVTEIAFAAGFASLRTMNRVMAELFRFTPKELRAKRSRRDPLASVDGGLRLRLPFAGPLDGRRLIDYLAARAIPGVEQVDHACYRRTTSNCGAPGVVEVRDGGDGQHLELTLHLAAFGSILEQVGRVRALFALDRDSSAAEQTLRSDDVIGDLVRSAPGLRLPGAFDPFETAVRIIVGQQVSVAAASTVTGRLAERFGEAIDAPLPGGLRRLFPSPAALAEARTEELDMPRARARSLSAFARAVAEGHIDLEAMASLEQATTTLQALPGIGPWTAQLIAARVLGAPDAFPASDLGLRRTAARQLGRAADLSEGELRELADTWRPHRTTAAAYLWMAQPAPVAR</sequence>
<dbReference type="Gene3D" id="3.30.310.20">
    <property type="entry name" value="DNA-3-methyladenine glycosylase AlkA, N-terminal domain"/>
    <property type="match status" value="1"/>
</dbReference>
<evidence type="ECO:0000256" key="5">
    <source>
        <dbReference type="ARBA" id="ARBA00022763"/>
    </source>
</evidence>
<dbReference type="GO" id="GO:0008168">
    <property type="term" value="F:methyltransferase activity"/>
    <property type="evidence" value="ECO:0007669"/>
    <property type="project" value="UniProtKB-KW"/>
</dbReference>
<evidence type="ECO:0000256" key="6">
    <source>
        <dbReference type="ARBA" id="ARBA00023015"/>
    </source>
</evidence>
<keyword evidence="4" id="KW-0489">Methyltransferase</keyword>